<dbReference type="Pfam" id="PF00005">
    <property type="entry name" value="ABC_tran"/>
    <property type="match status" value="1"/>
</dbReference>
<evidence type="ECO:0000259" key="3">
    <source>
        <dbReference type="PROSITE" id="PS50893"/>
    </source>
</evidence>
<dbReference type="InterPro" id="IPR027417">
    <property type="entry name" value="P-loop_NTPase"/>
</dbReference>
<feature type="domain" description="ABC transporter" evidence="3">
    <location>
        <begin position="5"/>
        <end position="242"/>
    </location>
</feature>
<dbReference type="InterPro" id="IPR003439">
    <property type="entry name" value="ABC_transporter-like_ATP-bd"/>
</dbReference>
<dbReference type="GO" id="GO:0005524">
    <property type="term" value="F:ATP binding"/>
    <property type="evidence" value="ECO:0007669"/>
    <property type="project" value="UniProtKB-KW"/>
</dbReference>
<keyword evidence="5" id="KW-1185">Reference proteome</keyword>
<dbReference type="EMBL" id="JBHSBH010000013">
    <property type="protein sequence ID" value="MFC3998413.1"/>
    <property type="molecule type" value="Genomic_DNA"/>
</dbReference>
<dbReference type="Gene3D" id="3.40.50.300">
    <property type="entry name" value="P-loop containing nucleotide triphosphate hydrolases"/>
    <property type="match status" value="1"/>
</dbReference>
<evidence type="ECO:0000256" key="1">
    <source>
        <dbReference type="ARBA" id="ARBA00022741"/>
    </source>
</evidence>
<reference evidence="5" key="1">
    <citation type="journal article" date="2019" name="Int. J. Syst. Evol. Microbiol.">
        <title>The Global Catalogue of Microorganisms (GCM) 10K type strain sequencing project: providing services to taxonomists for standard genome sequencing and annotation.</title>
        <authorList>
            <consortium name="The Broad Institute Genomics Platform"/>
            <consortium name="The Broad Institute Genome Sequencing Center for Infectious Disease"/>
            <person name="Wu L."/>
            <person name="Ma J."/>
        </authorList>
    </citation>
    <scope>NUCLEOTIDE SEQUENCE [LARGE SCALE GENOMIC DNA]</scope>
    <source>
        <strain evidence="5">TBRC 1826</strain>
    </source>
</reference>
<organism evidence="4 5">
    <name type="scientific">Nocardiopsis sediminis</name>
    <dbReference type="NCBI Taxonomy" id="1778267"/>
    <lineage>
        <taxon>Bacteria</taxon>
        <taxon>Bacillati</taxon>
        <taxon>Actinomycetota</taxon>
        <taxon>Actinomycetes</taxon>
        <taxon>Streptosporangiales</taxon>
        <taxon>Nocardiopsidaceae</taxon>
        <taxon>Nocardiopsis</taxon>
    </lineage>
</organism>
<dbReference type="RefSeq" id="WP_378536223.1">
    <property type="nucleotide sequence ID" value="NZ_JBHSBH010000013.1"/>
</dbReference>
<evidence type="ECO:0000313" key="5">
    <source>
        <dbReference type="Proteomes" id="UP001595847"/>
    </source>
</evidence>
<dbReference type="Proteomes" id="UP001595847">
    <property type="component" value="Unassembled WGS sequence"/>
</dbReference>
<dbReference type="InterPro" id="IPR015854">
    <property type="entry name" value="ABC_transpr_LolD-like"/>
</dbReference>
<comment type="caution">
    <text evidence="4">The sequence shown here is derived from an EMBL/GenBank/DDBJ whole genome shotgun (WGS) entry which is preliminary data.</text>
</comment>
<dbReference type="SUPFAM" id="SSF52540">
    <property type="entry name" value="P-loop containing nucleoside triphosphate hydrolases"/>
    <property type="match status" value="1"/>
</dbReference>
<dbReference type="PROSITE" id="PS50893">
    <property type="entry name" value="ABC_TRANSPORTER_2"/>
    <property type="match status" value="1"/>
</dbReference>
<accession>A0ABV8FTI0</accession>
<dbReference type="SMART" id="SM00382">
    <property type="entry name" value="AAA"/>
    <property type="match status" value="1"/>
</dbReference>
<dbReference type="PANTHER" id="PTHR24220:SF685">
    <property type="entry name" value="ABC TRANSPORTER RELATED"/>
    <property type="match status" value="1"/>
</dbReference>
<sequence>MSAVVACRGVGRTLGRRGRWVEALRGVDLDIGAGESVAVVGASGSGKSTLLGVLAALDRPQEGRLIVGGVDVWAAPERARRAVRRRFGWIPQDALTSFDPRYRAGDVVAEALPRGTADPRGAVAGLLEHVGLPAHLADRRPATLSGGERQRVAVARALAVQPDVLLADEPTAGLDAPAQERVLDAIASAGRDRALVLVTHDLRVARRMAGRVVVLDAGRVVDDVRADGLESGGPVLARLLAATPSL</sequence>
<evidence type="ECO:0000256" key="2">
    <source>
        <dbReference type="ARBA" id="ARBA00022840"/>
    </source>
</evidence>
<dbReference type="CDD" id="cd03257">
    <property type="entry name" value="ABC_NikE_OppD_transporters"/>
    <property type="match status" value="1"/>
</dbReference>
<gene>
    <name evidence="4" type="ORF">ACFOVU_20980</name>
</gene>
<keyword evidence="1" id="KW-0547">Nucleotide-binding</keyword>
<evidence type="ECO:0000313" key="4">
    <source>
        <dbReference type="EMBL" id="MFC3998413.1"/>
    </source>
</evidence>
<dbReference type="PANTHER" id="PTHR24220">
    <property type="entry name" value="IMPORT ATP-BINDING PROTEIN"/>
    <property type="match status" value="1"/>
</dbReference>
<keyword evidence="2 4" id="KW-0067">ATP-binding</keyword>
<dbReference type="InterPro" id="IPR017871">
    <property type="entry name" value="ABC_transporter-like_CS"/>
</dbReference>
<dbReference type="PROSITE" id="PS00211">
    <property type="entry name" value="ABC_TRANSPORTER_1"/>
    <property type="match status" value="1"/>
</dbReference>
<protein>
    <submittedName>
        <fullName evidence="4">Dipeptide/oligopeptide/nickel ABC transporter ATP-binding protein</fullName>
    </submittedName>
</protein>
<dbReference type="InterPro" id="IPR003593">
    <property type="entry name" value="AAA+_ATPase"/>
</dbReference>
<name>A0ABV8FTI0_9ACTN</name>
<proteinExistence type="predicted"/>